<gene>
    <name evidence="1" type="ORF">GCM10010211_33450</name>
</gene>
<dbReference type="EMBL" id="BMRP01000010">
    <property type="protein sequence ID" value="GGU65575.1"/>
    <property type="molecule type" value="Genomic_DNA"/>
</dbReference>
<accession>A0ABQ2V294</accession>
<proteinExistence type="predicted"/>
<reference evidence="2" key="1">
    <citation type="journal article" date="2019" name="Int. J. Syst. Evol. Microbiol.">
        <title>The Global Catalogue of Microorganisms (GCM) 10K type strain sequencing project: providing services to taxonomists for standard genome sequencing and annotation.</title>
        <authorList>
            <consortium name="The Broad Institute Genomics Platform"/>
            <consortium name="The Broad Institute Genome Sequencing Center for Infectious Disease"/>
            <person name="Wu L."/>
            <person name="Ma J."/>
        </authorList>
    </citation>
    <scope>NUCLEOTIDE SEQUENCE [LARGE SCALE GENOMIC DNA]</scope>
    <source>
        <strain evidence="2">JCM 3399</strain>
    </source>
</reference>
<evidence type="ECO:0008006" key="3">
    <source>
        <dbReference type="Google" id="ProtNLM"/>
    </source>
</evidence>
<keyword evidence="2" id="KW-1185">Reference proteome</keyword>
<dbReference type="SUPFAM" id="SSF53474">
    <property type="entry name" value="alpha/beta-Hydrolases"/>
    <property type="match status" value="1"/>
</dbReference>
<protein>
    <recommendedName>
        <fullName evidence="3">Alpha/beta hydrolase</fullName>
    </recommendedName>
</protein>
<dbReference type="Proteomes" id="UP000654471">
    <property type="component" value="Unassembled WGS sequence"/>
</dbReference>
<sequence>MAQRDAMSAAVAEPMKRSPSYAVYTRLAPRVVDWPVLVGKVAELKQQDSDWTSEVAAIKAPVLLVFADADAVRPAHAREFFAPFYGGPGAVTDLLRPLVRAEHGANPLADTHIEVI</sequence>
<name>A0ABQ2V294_9ACTN</name>
<comment type="caution">
    <text evidence="1">The sequence shown here is derived from an EMBL/GenBank/DDBJ whole genome shotgun (WGS) entry which is preliminary data.</text>
</comment>
<organism evidence="1 2">
    <name type="scientific">Streptomyces albospinus</name>
    <dbReference type="NCBI Taxonomy" id="285515"/>
    <lineage>
        <taxon>Bacteria</taxon>
        <taxon>Bacillati</taxon>
        <taxon>Actinomycetota</taxon>
        <taxon>Actinomycetes</taxon>
        <taxon>Kitasatosporales</taxon>
        <taxon>Streptomycetaceae</taxon>
        <taxon>Streptomyces</taxon>
    </lineage>
</organism>
<evidence type="ECO:0000313" key="2">
    <source>
        <dbReference type="Proteomes" id="UP000654471"/>
    </source>
</evidence>
<evidence type="ECO:0000313" key="1">
    <source>
        <dbReference type="EMBL" id="GGU65575.1"/>
    </source>
</evidence>
<dbReference type="InterPro" id="IPR029058">
    <property type="entry name" value="AB_hydrolase_fold"/>
</dbReference>